<organism evidence="1 2">
    <name type="scientific">Gigaspora rosea</name>
    <dbReference type="NCBI Taxonomy" id="44941"/>
    <lineage>
        <taxon>Eukaryota</taxon>
        <taxon>Fungi</taxon>
        <taxon>Fungi incertae sedis</taxon>
        <taxon>Mucoromycota</taxon>
        <taxon>Glomeromycotina</taxon>
        <taxon>Glomeromycetes</taxon>
        <taxon>Diversisporales</taxon>
        <taxon>Gigasporaceae</taxon>
        <taxon>Gigaspora</taxon>
    </lineage>
</organism>
<evidence type="ECO:0000313" key="2">
    <source>
        <dbReference type="Proteomes" id="UP000266673"/>
    </source>
</evidence>
<protein>
    <submittedName>
        <fullName evidence="1">Uncharacterized protein</fullName>
    </submittedName>
</protein>
<dbReference type="EMBL" id="QKWP01001524">
    <property type="protein sequence ID" value="RIB08321.1"/>
    <property type="molecule type" value="Genomic_DNA"/>
</dbReference>
<keyword evidence="2" id="KW-1185">Reference proteome</keyword>
<dbReference type="AlphaFoldDB" id="A0A397UFC3"/>
<proteinExistence type="predicted"/>
<accession>A0A397UFC3</accession>
<name>A0A397UFC3_9GLOM</name>
<dbReference type="Proteomes" id="UP000266673">
    <property type="component" value="Unassembled WGS sequence"/>
</dbReference>
<evidence type="ECO:0000313" key="1">
    <source>
        <dbReference type="EMBL" id="RIB08321.1"/>
    </source>
</evidence>
<gene>
    <name evidence="1" type="ORF">C2G38_2111413</name>
</gene>
<comment type="caution">
    <text evidence="1">The sequence shown here is derived from an EMBL/GenBank/DDBJ whole genome shotgun (WGS) entry which is preliminary data.</text>
</comment>
<sequence length="63" mass="7623">MASIIPGVGDHTTRDIVLKRPYHNEEEFYAKHQRIKRQRIKISFLPIRFKYKLDHRDGLKTFI</sequence>
<reference evidence="1 2" key="1">
    <citation type="submission" date="2018-06" db="EMBL/GenBank/DDBJ databases">
        <title>Comparative genomics reveals the genomic features of Rhizophagus irregularis, R. cerebriforme, R. diaphanum and Gigaspora rosea, and their symbiotic lifestyle signature.</title>
        <authorList>
            <person name="Morin E."/>
            <person name="San Clemente H."/>
            <person name="Chen E.C.H."/>
            <person name="De La Providencia I."/>
            <person name="Hainaut M."/>
            <person name="Kuo A."/>
            <person name="Kohler A."/>
            <person name="Murat C."/>
            <person name="Tang N."/>
            <person name="Roy S."/>
            <person name="Loubradou J."/>
            <person name="Henrissat B."/>
            <person name="Grigoriev I.V."/>
            <person name="Corradi N."/>
            <person name="Roux C."/>
            <person name="Martin F.M."/>
        </authorList>
    </citation>
    <scope>NUCLEOTIDE SEQUENCE [LARGE SCALE GENOMIC DNA]</scope>
    <source>
        <strain evidence="1 2">DAOM 194757</strain>
    </source>
</reference>
<dbReference type="OrthoDB" id="2315391at2759"/>